<dbReference type="Proteomes" id="UP000270471">
    <property type="component" value="Unassembled WGS sequence"/>
</dbReference>
<name>A0A3M0I9X0_9ACTN</name>
<sequence length="61" mass="6505">MTDLISTLISAFGVLASTMVLTMFISSGASVAVIGICSAAFLIALYALVRDVRRLRARRTI</sequence>
<reference evidence="2 3" key="1">
    <citation type="submission" date="2017-11" db="EMBL/GenBank/DDBJ databases">
        <title>Draft genome of actinobacteria isolated from guarana (Paullinia cupana (Mart.) Ducke.</title>
        <authorList>
            <person name="Siqueira K.A."/>
            <person name="Liotti R.G."/>
            <person name="Mendes T.A.O."/>
            <person name="Soares M.A."/>
        </authorList>
    </citation>
    <scope>NUCLEOTIDE SEQUENCE [LARGE SCALE GENOMIC DNA]</scope>
    <source>
        <strain evidence="2 3">193</strain>
    </source>
</reference>
<accession>A0A3M0I9X0</accession>
<proteinExistence type="predicted"/>
<evidence type="ECO:0000313" key="3">
    <source>
        <dbReference type="Proteomes" id="UP000270471"/>
    </source>
</evidence>
<dbReference type="AlphaFoldDB" id="A0A3M0I9X0"/>
<feature type="transmembrane region" description="Helical" evidence="1">
    <location>
        <begin position="31"/>
        <end position="49"/>
    </location>
</feature>
<dbReference type="EMBL" id="PENI01000006">
    <property type="protein sequence ID" value="RMB85614.1"/>
    <property type="molecule type" value="Genomic_DNA"/>
</dbReference>
<evidence type="ECO:0000313" key="2">
    <source>
        <dbReference type="EMBL" id="RMB85614.1"/>
    </source>
</evidence>
<evidence type="ECO:0000256" key="1">
    <source>
        <dbReference type="SAM" id="Phobius"/>
    </source>
</evidence>
<keyword evidence="1" id="KW-1133">Transmembrane helix</keyword>
<keyword evidence="1" id="KW-0472">Membrane</keyword>
<keyword evidence="3" id="KW-1185">Reference proteome</keyword>
<keyword evidence="1" id="KW-0812">Transmembrane</keyword>
<gene>
    <name evidence="2" type="ORF">CTZ28_12540</name>
</gene>
<dbReference type="OrthoDB" id="4293835at2"/>
<organism evidence="2 3">
    <name type="scientific">Streptomyces shenzhenensis</name>
    <dbReference type="NCBI Taxonomy" id="943815"/>
    <lineage>
        <taxon>Bacteria</taxon>
        <taxon>Bacillati</taxon>
        <taxon>Actinomycetota</taxon>
        <taxon>Actinomycetes</taxon>
        <taxon>Kitasatosporales</taxon>
        <taxon>Streptomycetaceae</taxon>
        <taxon>Streptomyces</taxon>
    </lineage>
</organism>
<comment type="caution">
    <text evidence="2">The sequence shown here is derived from an EMBL/GenBank/DDBJ whole genome shotgun (WGS) entry which is preliminary data.</text>
</comment>
<dbReference type="RefSeq" id="WP_121889436.1">
    <property type="nucleotide sequence ID" value="NZ_PENI01000006.1"/>
</dbReference>
<protein>
    <submittedName>
        <fullName evidence="2">Uncharacterized protein</fullName>
    </submittedName>
</protein>
<feature type="transmembrane region" description="Helical" evidence="1">
    <location>
        <begin position="7"/>
        <end position="25"/>
    </location>
</feature>